<reference evidence="1 2" key="1">
    <citation type="submission" date="2012-12" db="EMBL/GenBank/DDBJ databases">
        <title>Novel taxa of Listeriaceae from agricultural environments in the United States.</title>
        <authorList>
            <person name="den Bakker H.C."/>
            <person name="Allred A."/>
            <person name="Warchocki S."/>
            <person name="Wright E.M."/>
            <person name="Burrell A."/>
            <person name="Nightingale K.K."/>
            <person name="Kephart D."/>
            <person name="Wiedmann M."/>
        </authorList>
    </citation>
    <scope>NUCLEOTIDE SEQUENCE [LARGE SCALE GENOMIC DNA]</scope>
    <source>
        <strain evidence="1 2">FSL F6-1037</strain>
    </source>
</reference>
<evidence type="ECO:0000313" key="1">
    <source>
        <dbReference type="EMBL" id="EUJ34166.1"/>
    </source>
</evidence>
<organism evidence="1 2">
    <name type="scientific">Brochothrix campestris FSL F6-1037</name>
    <dbReference type="NCBI Taxonomy" id="1265861"/>
    <lineage>
        <taxon>Bacteria</taxon>
        <taxon>Bacillati</taxon>
        <taxon>Bacillota</taxon>
        <taxon>Bacilli</taxon>
        <taxon>Bacillales</taxon>
        <taxon>Listeriaceae</taxon>
        <taxon>Brochothrix</taxon>
    </lineage>
</organism>
<gene>
    <name evidence="1" type="ORF">BCAMP_12713</name>
</gene>
<keyword evidence="2" id="KW-1185">Reference proteome</keyword>
<dbReference type="RefSeq" id="WP_051457084.1">
    <property type="nucleotide sequence ID" value="NZ_AODH01000078.1"/>
</dbReference>
<sequence>MSVRSELITNYSVIILKEMVKKAKTAKAKHEKARQRESTQTLGDVGTSRYWKTKGDVEFYFNEKQNVYKEMFELDCVAGWTSKLHQDRYSFAFKNKEIFDEYKEYVSTKKLKEWTKWEKLNLEAIQNA</sequence>
<dbReference type="Pfam" id="PF06600">
    <property type="entry name" value="DUF1140"/>
    <property type="match status" value="1"/>
</dbReference>
<dbReference type="AlphaFoldDB" id="W7CED0"/>
<proteinExistence type="predicted"/>
<dbReference type="InterPro" id="IPR009520">
    <property type="entry name" value="DUF1140"/>
</dbReference>
<evidence type="ECO:0000313" key="2">
    <source>
        <dbReference type="Proteomes" id="UP000019243"/>
    </source>
</evidence>
<protein>
    <recommendedName>
        <fullName evidence="3">Phage protein</fullName>
    </recommendedName>
</protein>
<name>W7CED0_9LIST</name>
<dbReference type="EMBL" id="AODH01000078">
    <property type="protein sequence ID" value="EUJ34166.1"/>
    <property type="molecule type" value="Genomic_DNA"/>
</dbReference>
<comment type="caution">
    <text evidence="1">The sequence shown here is derived from an EMBL/GenBank/DDBJ whole genome shotgun (WGS) entry which is preliminary data.</text>
</comment>
<accession>W7CED0</accession>
<dbReference type="OrthoDB" id="2242786at2"/>
<dbReference type="STRING" id="1265861.BCAMP_12713"/>
<evidence type="ECO:0008006" key="3">
    <source>
        <dbReference type="Google" id="ProtNLM"/>
    </source>
</evidence>
<dbReference type="Proteomes" id="UP000019243">
    <property type="component" value="Unassembled WGS sequence"/>
</dbReference>